<proteinExistence type="predicted"/>
<reference evidence="1 2" key="1">
    <citation type="submission" date="2023-09" db="EMBL/GenBank/DDBJ databases">
        <authorList>
            <person name="Rey-Velasco X."/>
        </authorList>
    </citation>
    <scope>NUCLEOTIDE SEQUENCE [LARGE SCALE GENOMIC DNA]</scope>
    <source>
        <strain evidence="1 2">P117</strain>
    </source>
</reference>
<dbReference type="RefSeq" id="WP_311367584.1">
    <property type="nucleotide sequence ID" value="NZ_JAVRHX010000001.1"/>
</dbReference>
<evidence type="ECO:0000313" key="1">
    <source>
        <dbReference type="EMBL" id="MDT0594099.1"/>
    </source>
</evidence>
<accession>A0ABU2ZP18</accession>
<comment type="caution">
    <text evidence="1">The sequence shown here is derived from an EMBL/GenBank/DDBJ whole genome shotgun (WGS) entry which is preliminary data.</text>
</comment>
<gene>
    <name evidence="1" type="ORF">RM552_04505</name>
</gene>
<keyword evidence="2" id="KW-1185">Reference proteome</keyword>
<protein>
    <recommendedName>
        <fullName evidence="3">Lipoprotein</fullName>
    </recommendedName>
</protein>
<sequence>MERISFVLFYMLLITSCTNYEKLDIQDIRVNVYESHEQNVNLLAALLNYDFNYLINKKYEINKEHLNYVELGFDIDNSEHIASVRIVYDLTYFKDKDVLDATKKYFESLVYWLIDYHIVNEEKYPKLSVTTYDIVHSFLNQGQPNQYKRFSSRAQENLSKKEYLLFRQDFYEIWGEYSTFSFSNLQFYEGEGGTLISSLKFDVIFTDGKKTTIQIIMQKEGDIWKVNLINAPLE</sequence>
<evidence type="ECO:0000313" key="2">
    <source>
        <dbReference type="Proteomes" id="UP001253545"/>
    </source>
</evidence>
<evidence type="ECO:0008006" key="3">
    <source>
        <dbReference type="Google" id="ProtNLM"/>
    </source>
</evidence>
<name>A0ABU2ZP18_9ALTE</name>
<dbReference type="Proteomes" id="UP001253545">
    <property type="component" value="Unassembled WGS sequence"/>
</dbReference>
<dbReference type="PROSITE" id="PS51257">
    <property type="entry name" value="PROKAR_LIPOPROTEIN"/>
    <property type="match status" value="1"/>
</dbReference>
<organism evidence="1 2">
    <name type="scientific">Glaciecola petra</name>
    <dbReference type="NCBI Taxonomy" id="3075602"/>
    <lineage>
        <taxon>Bacteria</taxon>
        <taxon>Pseudomonadati</taxon>
        <taxon>Pseudomonadota</taxon>
        <taxon>Gammaproteobacteria</taxon>
        <taxon>Alteromonadales</taxon>
        <taxon>Alteromonadaceae</taxon>
        <taxon>Glaciecola</taxon>
    </lineage>
</organism>
<dbReference type="EMBL" id="JAVRHX010000001">
    <property type="protein sequence ID" value="MDT0594099.1"/>
    <property type="molecule type" value="Genomic_DNA"/>
</dbReference>